<evidence type="ECO:0000256" key="1">
    <source>
        <dbReference type="ARBA" id="ARBA00008270"/>
    </source>
</evidence>
<protein>
    <submittedName>
        <fullName evidence="4">PhzF family phenazine biosynthesis protein</fullName>
    </submittedName>
</protein>
<dbReference type="Pfam" id="PF02567">
    <property type="entry name" value="PhzC-PhzF"/>
    <property type="match status" value="1"/>
</dbReference>
<proteinExistence type="inferred from homology"/>
<evidence type="ECO:0000313" key="4">
    <source>
        <dbReference type="EMBL" id="MDM5142719.1"/>
    </source>
</evidence>
<dbReference type="GO" id="GO:0005737">
    <property type="term" value="C:cytoplasm"/>
    <property type="evidence" value="ECO:0007669"/>
    <property type="project" value="TreeGrafter"/>
</dbReference>
<reference evidence="4" key="1">
    <citation type="submission" date="2023-08" db="EMBL/GenBank/DDBJ databases">
        <title>WGS of Aeromonas isolates.</title>
        <authorList>
            <person name="Lee H."/>
        </authorList>
    </citation>
    <scope>NUCLEOTIDE SEQUENCE</scope>
    <source>
        <strain evidence="4">SL22</strain>
    </source>
</reference>
<comment type="similarity">
    <text evidence="1">Belongs to the PhzF family.</text>
</comment>
<dbReference type="RefSeq" id="WP_290023252.1">
    <property type="nucleotide sequence ID" value="NZ_JAOPLV010000020.1"/>
</dbReference>
<dbReference type="AlphaFoldDB" id="A0AAW7I3D0"/>
<evidence type="ECO:0000313" key="5">
    <source>
        <dbReference type="Proteomes" id="UP001168216"/>
    </source>
</evidence>
<dbReference type="InterPro" id="IPR003719">
    <property type="entry name" value="Phenazine_PhzF-like"/>
</dbReference>
<feature type="active site" evidence="3">
    <location>
        <position position="53"/>
    </location>
</feature>
<dbReference type="NCBIfam" id="TIGR00654">
    <property type="entry name" value="PhzF_family"/>
    <property type="match status" value="1"/>
</dbReference>
<accession>A0AAW7I3D0</accession>
<dbReference type="GO" id="GO:0016853">
    <property type="term" value="F:isomerase activity"/>
    <property type="evidence" value="ECO:0007669"/>
    <property type="project" value="UniProtKB-KW"/>
</dbReference>
<gene>
    <name evidence="4" type="ORF">OB959_23520</name>
</gene>
<name>A0AAW7I3D0_9GAMM</name>
<comment type="caution">
    <text evidence="4">The sequence shown here is derived from an EMBL/GenBank/DDBJ whole genome shotgun (WGS) entry which is preliminary data.</text>
</comment>
<dbReference type="Proteomes" id="UP001168216">
    <property type="component" value="Unassembled WGS sequence"/>
</dbReference>
<dbReference type="PANTHER" id="PTHR13774:SF39">
    <property type="entry name" value="BIOSYNTHESIS PROTEIN, PUTATIVE-RELATED"/>
    <property type="match status" value="1"/>
</dbReference>
<keyword evidence="2" id="KW-0413">Isomerase</keyword>
<dbReference type="Gene3D" id="3.10.310.10">
    <property type="entry name" value="Diaminopimelate Epimerase, Chain A, domain 1"/>
    <property type="match status" value="2"/>
</dbReference>
<dbReference type="SUPFAM" id="SSF54506">
    <property type="entry name" value="Diaminopimelate epimerase-like"/>
    <property type="match status" value="1"/>
</dbReference>
<dbReference type="PIRSF" id="PIRSF016184">
    <property type="entry name" value="PhzC_PhzF"/>
    <property type="match status" value="1"/>
</dbReference>
<sequence length="305" mass="32417">MKELASPLEPELVRIAAFSDGQQGGNPAGVWLGPRLPAAEEMQRIAAQVGFSETAFAAPLSPLGPPGSPRGAATARQAVESGEWRVRNFSPEAEVPFCGHATIALGVALARRFGEGEYVLHLNQTEIKVSGWQDGEGQWQAALQSPPTRSKPAPAELVSAALTLFGYTSADLDPRIPPALIHGGADHLVLALNSRAALSAMHYELAQGRTLMQREGLVTILLAHAARDQLFHTRNPFAYGGVYEDPATGAATAAFAGYLRDIHWPHGGIIDLFQGEDMGMASHLHAEIPAAPGSSIRVFGRARLM</sequence>
<evidence type="ECO:0000256" key="2">
    <source>
        <dbReference type="ARBA" id="ARBA00023235"/>
    </source>
</evidence>
<organism evidence="4 5">
    <name type="scientific">Aeromonas bestiarum</name>
    <dbReference type="NCBI Taxonomy" id="105751"/>
    <lineage>
        <taxon>Bacteria</taxon>
        <taxon>Pseudomonadati</taxon>
        <taxon>Pseudomonadota</taxon>
        <taxon>Gammaproteobacteria</taxon>
        <taxon>Aeromonadales</taxon>
        <taxon>Aeromonadaceae</taxon>
        <taxon>Aeromonas</taxon>
    </lineage>
</organism>
<dbReference type="EMBL" id="JAOPLV010000020">
    <property type="protein sequence ID" value="MDM5142719.1"/>
    <property type="molecule type" value="Genomic_DNA"/>
</dbReference>
<evidence type="ECO:0000256" key="3">
    <source>
        <dbReference type="PIRSR" id="PIRSR016184-1"/>
    </source>
</evidence>
<dbReference type="PANTHER" id="PTHR13774">
    <property type="entry name" value="PHENAZINE BIOSYNTHESIS PROTEIN"/>
    <property type="match status" value="1"/>
</dbReference>